<dbReference type="PANTHER" id="PTHR44379:SF2">
    <property type="entry name" value="BLR6218 PROTEIN"/>
    <property type="match status" value="1"/>
</dbReference>
<dbReference type="Pfam" id="PF01799">
    <property type="entry name" value="Fer2_2"/>
    <property type="match status" value="1"/>
</dbReference>
<evidence type="ECO:0000256" key="3">
    <source>
        <dbReference type="ARBA" id="ARBA00023002"/>
    </source>
</evidence>
<dbReference type="Gene3D" id="1.10.150.120">
    <property type="entry name" value="[2Fe-2S]-binding domain"/>
    <property type="match status" value="1"/>
</dbReference>
<name>A0ABW1PK35_9FLAO</name>
<dbReference type="InterPro" id="IPR036010">
    <property type="entry name" value="2Fe-2S_ferredoxin-like_sf"/>
</dbReference>
<dbReference type="CDD" id="cd00207">
    <property type="entry name" value="fer2"/>
    <property type="match status" value="1"/>
</dbReference>
<keyword evidence="4" id="KW-0408">Iron</keyword>
<evidence type="ECO:0000259" key="6">
    <source>
        <dbReference type="PROSITE" id="PS51085"/>
    </source>
</evidence>
<dbReference type="InterPro" id="IPR002888">
    <property type="entry name" value="2Fe-2S-bd"/>
</dbReference>
<evidence type="ECO:0000313" key="7">
    <source>
        <dbReference type="EMBL" id="MFC6095360.1"/>
    </source>
</evidence>
<dbReference type="InterPro" id="IPR006058">
    <property type="entry name" value="2Fe2S_fd_BS"/>
</dbReference>
<dbReference type="Gene3D" id="3.10.20.30">
    <property type="match status" value="1"/>
</dbReference>
<reference evidence="8" key="1">
    <citation type="journal article" date="2019" name="Int. J. Syst. Evol. Microbiol.">
        <title>The Global Catalogue of Microorganisms (GCM) 10K type strain sequencing project: providing services to taxonomists for standard genome sequencing and annotation.</title>
        <authorList>
            <consortium name="The Broad Institute Genomics Platform"/>
            <consortium name="The Broad Institute Genome Sequencing Center for Infectious Disease"/>
            <person name="Wu L."/>
            <person name="Ma J."/>
        </authorList>
    </citation>
    <scope>NUCLEOTIDE SEQUENCE [LARGE SCALE GENOMIC DNA]</scope>
    <source>
        <strain evidence="8">CCUG 49679</strain>
    </source>
</reference>
<proteinExistence type="predicted"/>
<dbReference type="PROSITE" id="PS00197">
    <property type="entry name" value="2FE2S_FER_1"/>
    <property type="match status" value="1"/>
</dbReference>
<evidence type="ECO:0000313" key="8">
    <source>
        <dbReference type="Proteomes" id="UP001596287"/>
    </source>
</evidence>
<dbReference type="InterPro" id="IPR051452">
    <property type="entry name" value="Diverse_Oxidoreductases"/>
</dbReference>
<evidence type="ECO:0000256" key="4">
    <source>
        <dbReference type="ARBA" id="ARBA00023004"/>
    </source>
</evidence>
<accession>A0ABW1PK35</accession>
<dbReference type="SUPFAM" id="SSF47741">
    <property type="entry name" value="CO dehydrogenase ISP C-domain like"/>
    <property type="match status" value="1"/>
</dbReference>
<dbReference type="InterPro" id="IPR012675">
    <property type="entry name" value="Beta-grasp_dom_sf"/>
</dbReference>
<dbReference type="InterPro" id="IPR001041">
    <property type="entry name" value="2Fe-2S_ferredoxin-type"/>
</dbReference>
<dbReference type="PANTHER" id="PTHR44379">
    <property type="entry name" value="OXIDOREDUCTASE WITH IRON-SULFUR SUBUNIT"/>
    <property type="match status" value="1"/>
</dbReference>
<keyword evidence="1" id="KW-0001">2Fe-2S</keyword>
<dbReference type="PROSITE" id="PS51085">
    <property type="entry name" value="2FE2S_FER_2"/>
    <property type="match status" value="1"/>
</dbReference>
<sequence>MISMKVNGRSVELDADPNMPLLWAVRDLLGLTGTKYGCGVAQCGACVVHMDGEAVRSCVTKMSRAEGKTITTIEGLSPDNLHPVQKAWAEIDVPQCGYCHSGQIMSAAVLLRENPNPSDSDIDDAMAGNICRCGTYPRIRKAIHMAAELQRKQKG</sequence>
<evidence type="ECO:0000256" key="5">
    <source>
        <dbReference type="ARBA" id="ARBA00023014"/>
    </source>
</evidence>
<organism evidence="7 8">
    <name type="scientific">Flavobacterium qiangtangense</name>
    <dbReference type="NCBI Taxonomy" id="1442595"/>
    <lineage>
        <taxon>Bacteria</taxon>
        <taxon>Pseudomonadati</taxon>
        <taxon>Bacteroidota</taxon>
        <taxon>Flavobacteriia</taxon>
        <taxon>Flavobacteriales</taxon>
        <taxon>Flavobacteriaceae</taxon>
        <taxon>Flavobacterium</taxon>
    </lineage>
</organism>
<dbReference type="Pfam" id="PF00111">
    <property type="entry name" value="Fer2"/>
    <property type="match status" value="1"/>
</dbReference>
<keyword evidence="2" id="KW-0479">Metal-binding</keyword>
<gene>
    <name evidence="7" type="ORF">ACFPVY_01775</name>
</gene>
<dbReference type="EMBL" id="JBHSQB010000003">
    <property type="protein sequence ID" value="MFC6095360.1"/>
    <property type="molecule type" value="Genomic_DNA"/>
</dbReference>
<comment type="caution">
    <text evidence="7">The sequence shown here is derived from an EMBL/GenBank/DDBJ whole genome shotgun (WGS) entry which is preliminary data.</text>
</comment>
<dbReference type="Proteomes" id="UP001596287">
    <property type="component" value="Unassembled WGS sequence"/>
</dbReference>
<feature type="domain" description="2Fe-2S ferredoxin-type" evidence="6">
    <location>
        <begin position="1"/>
        <end position="76"/>
    </location>
</feature>
<protein>
    <submittedName>
        <fullName evidence="7">(2Fe-2S)-binding protein</fullName>
    </submittedName>
</protein>
<keyword evidence="8" id="KW-1185">Reference proteome</keyword>
<keyword evidence="3" id="KW-0560">Oxidoreductase</keyword>
<evidence type="ECO:0000256" key="2">
    <source>
        <dbReference type="ARBA" id="ARBA00022723"/>
    </source>
</evidence>
<dbReference type="InterPro" id="IPR036884">
    <property type="entry name" value="2Fe-2S-bd_dom_sf"/>
</dbReference>
<keyword evidence="5" id="KW-0411">Iron-sulfur</keyword>
<dbReference type="SUPFAM" id="SSF54292">
    <property type="entry name" value="2Fe-2S ferredoxin-like"/>
    <property type="match status" value="1"/>
</dbReference>
<dbReference type="RefSeq" id="WP_379789977.1">
    <property type="nucleotide sequence ID" value="NZ_JBHSQB010000003.1"/>
</dbReference>
<evidence type="ECO:0000256" key="1">
    <source>
        <dbReference type="ARBA" id="ARBA00022714"/>
    </source>
</evidence>